<dbReference type="EMBL" id="BSOA01000027">
    <property type="protein sequence ID" value="GLQ88963.1"/>
    <property type="molecule type" value="Genomic_DNA"/>
</dbReference>
<name>A0ABQ5XEC7_9GAMM</name>
<evidence type="ECO:0000313" key="1">
    <source>
        <dbReference type="EMBL" id="GLQ88963.1"/>
    </source>
</evidence>
<accession>A0ABQ5XEC7</accession>
<evidence type="ECO:0000313" key="2">
    <source>
        <dbReference type="Proteomes" id="UP001156627"/>
    </source>
</evidence>
<proteinExistence type="predicted"/>
<organism evidence="1 2">
    <name type="scientific">Dyella flagellata</name>
    <dbReference type="NCBI Taxonomy" id="1867833"/>
    <lineage>
        <taxon>Bacteria</taxon>
        <taxon>Pseudomonadati</taxon>
        <taxon>Pseudomonadota</taxon>
        <taxon>Gammaproteobacteria</taxon>
        <taxon>Lysobacterales</taxon>
        <taxon>Rhodanobacteraceae</taxon>
        <taxon>Dyella</taxon>
    </lineage>
</organism>
<dbReference type="RefSeq" id="WP_284332402.1">
    <property type="nucleotide sequence ID" value="NZ_BSOA01000027.1"/>
</dbReference>
<keyword evidence="2" id="KW-1185">Reference proteome</keyword>
<comment type="caution">
    <text evidence="1">The sequence shown here is derived from an EMBL/GenBank/DDBJ whole genome shotgun (WGS) entry which is preliminary data.</text>
</comment>
<gene>
    <name evidence="1" type="ORF">GCM10007898_25340</name>
</gene>
<dbReference type="Proteomes" id="UP001156627">
    <property type="component" value="Unassembled WGS sequence"/>
</dbReference>
<reference evidence="2" key="1">
    <citation type="journal article" date="2019" name="Int. J. Syst. Evol. Microbiol.">
        <title>The Global Catalogue of Microorganisms (GCM) 10K type strain sequencing project: providing services to taxonomists for standard genome sequencing and annotation.</title>
        <authorList>
            <consortium name="The Broad Institute Genomics Platform"/>
            <consortium name="The Broad Institute Genome Sequencing Center for Infectious Disease"/>
            <person name="Wu L."/>
            <person name="Ma J."/>
        </authorList>
    </citation>
    <scope>NUCLEOTIDE SEQUENCE [LARGE SCALE GENOMIC DNA]</scope>
    <source>
        <strain evidence="2">NBRC 111981</strain>
    </source>
</reference>
<protein>
    <submittedName>
        <fullName evidence="1">Uncharacterized protein</fullName>
    </submittedName>
</protein>
<sequence>MTGHATEQAIAFVREHGIVLSAARGPVPRMVEVIAGEPVMGSWWGHPKSHQIFRLLQQLAESPDILVCRLVDGKVTFVHRRLWPALVRLADRFEPARLAQVRQEHTAQGHHEAHEVPYPQWVPADVFEDARRLSVEQALALLGTVLPPSKVGGKS</sequence>